<dbReference type="Proteomes" id="UP000288859">
    <property type="component" value="Unassembled WGS sequence"/>
</dbReference>
<feature type="compositionally biased region" description="Basic and acidic residues" evidence="5">
    <location>
        <begin position="434"/>
        <end position="448"/>
    </location>
</feature>
<dbReference type="PANTHER" id="PTHR18947:SF28">
    <property type="entry name" value="GIRDIN, ISOFORM A"/>
    <property type="match status" value="1"/>
</dbReference>
<evidence type="ECO:0000256" key="3">
    <source>
        <dbReference type="ARBA" id="ARBA00023054"/>
    </source>
</evidence>
<evidence type="ECO:0000256" key="1">
    <source>
        <dbReference type="ARBA" id="ARBA00004496"/>
    </source>
</evidence>
<feature type="region of interest" description="Disordered" evidence="5">
    <location>
        <begin position="426"/>
        <end position="451"/>
    </location>
</feature>
<evidence type="ECO:0000256" key="5">
    <source>
        <dbReference type="SAM" id="MobiDB-lite"/>
    </source>
</evidence>
<evidence type="ECO:0000313" key="8">
    <source>
        <dbReference type="Proteomes" id="UP000288859"/>
    </source>
</evidence>
<dbReference type="Pfam" id="PF19047">
    <property type="entry name" value="HOOK_N"/>
    <property type="match status" value="1"/>
</dbReference>
<dbReference type="GO" id="GO:0030705">
    <property type="term" value="P:cytoskeleton-dependent intracellular transport"/>
    <property type="evidence" value="ECO:0007669"/>
    <property type="project" value="InterPro"/>
</dbReference>
<comment type="subcellular location">
    <subcellularLocation>
        <location evidence="1">Cytoplasm</location>
    </subcellularLocation>
</comment>
<dbReference type="SUPFAM" id="SSF116907">
    <property type="entry name" value="Hook domain"/>
    <property type="match status" value="1"/>
</dbReference>
<feature type="region of interest" description="Disordered" evidence="5">
    <location>
        <begin position="643"/>
        <end position="671"/>
    </location>
</feature>
<dbReference type="EMBL" id="NAJM01000056">
    <property type="protein sequence ID" value="RVX66775.1"/>
    <property type="molecule type" value="Genomic_DNA"/>
</dbReference>
<evidence type="ECO:0000259" key="6">
    <source>
        <dbReference type="Pfam" id="PF19047"/>
    </source>
</evidence>
<sequence length="681" mass="76955">MATEEAIAAGLIDWVNSLAVAPPVYTVEDLSNGHVIWKVLHQIDRFSFSGKLPEDPDIDQWINKWTNLKHIYDALSIFLLEDCGQRLQGHRPDLKAIAQSSSLPDIISLLKLLVVAAINCSERIEFLKQMQLLTESTQEVLMQTVQEAGDEDSQDESTPSDHDQQVQPAPDNLTSPRHSNDLDSVLASEERLARVVADNQRIAHEKRELQKQLEEFHLRYDKLQERFDQAQDEVKDTSDRLAAVLAGRGDLTNRPLDTKHDTLIASLEHRAVEAESELDDLRKAAEVLRLKADKAQKLQDDYDEIKIDRDRLARKANAAEKYRQKLEASQDLEKDNATLRNKINDLQTQLKQSDFARATSSDLEREVDEYRRLLPSIEQERHELNEMKKRLELDYHALEARYLDQAEQLSRQNQNVEDLQSRLRDYEDGIDPSDNDRRPPSPVHRDLERDEADFLESEARLTAALLDKDALPIPSDSPSTTTVSADADEPALPTLNLPAESDTISEEELKAIMSAMRSQAAAGSASDRESALSAQRKLVLAIERQRTKNKLLAEHIQKMNIMVQELRQPKNKPQDGPSSKQDDSPPPPPPKDDPVPPTVQATNDPVPHYEVDDLTQQNQMLSRELRLMASAWFEQNQRLASMSSAGSSARGRGGVGFGNGTEPRGFLNRQRRKIELISLGR</sequence>
<dbReference type="AlphaFoldDB" id="A0A438MUZ4"/>
<comment type="caution">
    <text evidence="7">The sequence shown here is derived from an EMBL/GenBank/DDBJ whole genome shotgun (WGS) entry which is preliminary data.</text>
</comment>
<feature type="coiled-coil region" evidence="4">
    <location>
        <begin position="192"/>
        <end position="240"/>
    </location>
</feature>
<gene>
    <name evidence="7" type="ORF">B0A52_08968</name>
</gene>
<dbReference type="GO" id="GO:0008017">
    <property type="term" value="F:microtubule binding"/>
    <property type="evidence" value="ECO:0007669"/>
    <property type="project" value="TreeGrafter"/>
</dbReference>
<dbReference type="PANTHER" id="PTHR18947">
    <property type="entry name" value="HOOK PROTEINS"/>
    <property type="match status" value="1"/>
</dbReference>
<dbReference type="VEuPathDB" id="FungiDB:PV10_09174"/>
<dbReference type="InterPro" id="IPR043936">
    <property type="entry name" value="HOOK_N"/>
</dbReference>
<evidence type="ECO:0000313" key="7">
    <source>
        <dbReference type="EMBL" id="RVX66775.1"/>
    </source>
</evidence>
<name>A0A438MUZ4_EXOME</name>
<dbReference type="GO" id="GO:0005815">
    <property type="term" value="C:microtubule organizing center"/>
    <property type="evidence" value="ECO:0007669"/>
    <property type="project" value="TreeGrafter"/>
</dbReference>
<protein>
    <recommendedName>
        <fullName evidence="6">HOOK N-terminal domain-containing protein</fullName>
    </recommendedName>
</protein>
<evidence type="ECO:0000256" key="4">
    <source>
        <dbReference type="SAM" id="Coils"/>
    </source>
</evidence>
<dbReference type="GO" id="GO:0031122">
    <property type="term" value="P:cytoplasmic microtubule organization"/>
    <property type="evidence" value="ECO:0007669"/>
    <property type="project" value="TreeGrafter"/>
</dbReference>
<keyword evidence="2" id="KW-0963">Cytoplasm</keyword>
<proteinExistence type="predicted"/>
<feature type="region of interest" description="Disordered" evidence="5">
    <location>
        <begin position="470"/>
        <end position="496"/>
    </location>
</feature>
<keyword evidence="3 4" id="KW-0175">Coiled coil</keyword>
<dbReference type="CDD" id="cd22211">
    <property type="entry name" value="HkD_SF"/>
    <property type="match status" value="1"/>
</dbReference>
<dbReference type="InterPro" id="IPR036872">
    <property type="entry name" value="CH_dom_sf"/>
</dbReference>
<organism evidence="7 8">
    <name type="scientific">Exophiala mesophila</name>
    <name type="common">Black yeast-like fungus</name>
    <dbReference type="NCBI Taxonomy" id="212818"/>
    <lineage>
        <taxon>Eukaryota</taxon>
        <taxon>Fungi</taxon>
        <taxon>Dikarya</taxon>
        <taxon>Ascomycota</taxon>
        <taxon>Pezizomycotina</taxon>
        <taxon>Eurotiomycetes</taxon>
        <taxon>Chaetothyriomycetidae</taxon>
        <taxon>Chaetothyriales</taxon>
        <taxon>Herpotrichiellaceae</taxon>
        <taxon>Exophiala</taxon>
    </lineage>
</organism>
<accession>A0A438MUZ4</accession>
<dbReference type="GO" id="GO:0005737">
    <property type="term" value="C:cytoplasm"/>
    <property type="evidence" value="ECO:0007669"/>
    <property type="project" value="UniProtKB-SubCell"/>
</dbReference>
<dbReference type="OrthoDB" id="2129491at2759"/>
<dbReference type="Gene3D" id="1.10.418.10">
    <property type="entry name" value="Calponin-like domain"/>
    <property type="match status" value="1"/>
</dbReference>
<feature type="region of interest" description="Disordered" evidence="5">
    <location>
        <begin position="568"/>
        <end position="609"/>
    </location>
</feature>
<feature type="region of interest" description="Disordered" evidence="5">
    <location>
        <begin position="147"/>
        <end position="180"/>
    </location>
</feature>
<evidence type="ECO:0000256" key="2">
    <source>
        <dbReference type="ARBA" id="ARBA00022490"/>
    </source>
</evidence>
<feature type="domain" description="HOOK N-terminal" evidence="6">
    <location>
        <begin position="10"/>
        <end position="147"/>
    </location>
</feature>
<reference evidence="7 8" key="1">
    <citation type="submission" date="2017-03" db="EMBL/GenBank/DDBJ databases">
        <title>Genomes of endolithic fungi from Antarctica.</title>
        <authorList>
            <person name="Coleine C."/>
            <person name="Masonjones S."/>
            <person name="Stajich J.E."/>
        </authorList>
    </citation>
    <scope>NUCLEOTIDE SEQUENCE [LARGE SCALE GENOMIC DNA]</scope>
    <source>
        <strain evidence="7 8">CCFEE 6314</strain>
    </source>
</reference>
<dbReference type="GO" id="GO:0051959">
    <property type="term" value="F:dynein light intermediate chain binding"/>
    <property type="evidence" value="ECO:0007669"/>
    <property type="project" value="TreeGrafter"/>
</dbReference>